<gene>
    <name evidence="1" type="ORF">OEZ85_011085</name>
</gene>
<keyword evidence="2" id="KW-1185">Reference proteome</keyword>
<dbReference type="Proteomes" id="UP001244341">
    <property type="component" value="Chromosome 2b"/>
</dbReference>
<organism evidence="1 2">
    <name type="scientific">Tetradesmus obliquus</name>
    <name type="common">Green alga</name>
    <name type="synonym">Acutodesmus obliquus</name>
    <dbReference type="NCBI Taxonomy" id="3088"/>
    <lineage>
        <taxon>Eukaryota</taxon>
        <taxon>Viridiplantae</taxon>
        <taxon>Chlorophyta</taxon>
        <taxon>core chlorophytes</taxon>
        <taxon>Chlorophyceae</taxon>
        <taxon>CS clade</taxon>
        <taxon>Sphaeropleales</taxon>
        <taxon>Scenedesmaceae</taxon>
        <taxon>Tetradesmus</taxon>
    </lineage>
</organism>
<evidence type="ECO:0000313" key="1">
    <source>
        <dbReference type="EMBL" id="WIA10920.1"/>
    </source>
</evidence>
<evidence type="ECO:0000313" key="2">
    <source>
        <dbReference type="Proteomes" id="UP001244341"/>
    </source>
</evidence>
<accession>A0ABY8TPE9</accession>
<reference evidence="1 2" key="1">
    <citation type="submission" date="2023-05" db="EMBL/GenBank/DDBJ databases">
        <title>A 100% complete, gapless, phased diploid assembly of the Scenedesmus obliquus UTEX 3031 genome.</title>
        <authorList>
            <person name="Biondi T.C."/>
            <person name="Hanschen E.R."/>
            <person name="Kwon T."/>
            <person name="Eng W."/>
            <person name="Kruse C.P.S."/>
            <person name="Koehler S.I."/>
            <person name="Kunde Y."/>
            <person name="Gleasner C.D."/>
            <person name="You Mak K.T."/>
            <person name="Polle J."/>
            <person name="Hovde B.T."/>
            <person name="Starkenburg S.R."/>
        </authorList>
    </citation>
    <scope>NUCLEOTIDE SEQUENCE [LARGE SCALE GENOMIC DNA]</scope>
    <source>
        <strain evidence="1 2">DOE0152z</strain>
    </source>
</reference>
<dbReference type="EMBL" id="CP126209">
    <property type="protein sequence ID" value="WIA10920.1"/>
    <property type="molecule type" value="Genomic_DNA"/>
</dbReference>
<protein>
    <submittedName>
        <fullName evidence="1">Uncharacterized protein</fullName>
    </submittedName>
</protein>
<name>A0ABY8TPE9_TETOB</name>
<sequence length="313" mass="33408">MQATDEAAAARRAARQSLAHVAAARLPAAAAAAAAAAGAAGDDASVLVGHAQAGVQALQHVLQVESTLSAPAALQLSFPGGHDAAAAAVSKQHSSNAHEEAEIQSKVEELSRRWQLITASLGGSAVLRKLLQVPVVQKHHSVEFVPQYVRSSSRAQCSRCRQVLPQWFISVHLCKAPVALSLEQQQQLAVARGLKSSWDQRRCPLCGVFVVKGQHACRHFLWQPLVVDLTAMTPGLGQANAANQARLVMRQGSLLPAVSALDMLPVRTVFPLPAAYVQQQQQQLETLKDIHAAQLPAEQLQPRFLVTLLKNPG</sequence>
<proteinExistence type="predicted"/>